<organism evidence="2 3">
    <name type="scientific">Elysia marginata</name>
    <dbReference type="NCBI Taxonomy" id="1093978"/>
    <lineage>
        <taxon>Eukaryota</taxon>
        <taxon>Metazoa</taxon>
        <taxon>Spiralia</taxon>
        <taxon>Lophotrochozoa</taxon>
        <taxon>Mollusca</taxon>
        <taxon>Gastropoda</taxon>
        <taxon>Heterobranchia</taxon>
        <taxon>Euthyneura</taxon>
        <taxon>Panpulmonata</taxon>
        <taxon>Sacoglossa</taxon>
        <taxon>Placobranchoidea</taxon>
        <taxon>Plakobranchidae</taxon>
        <taxon>Elysia</taxon>
    </lineage>
</organism>
<sequence length="120" mass="14214">MATVWVFGSALCMLVILLALSTSQAFVTHRSRSSRLTVPLSSRLGYRDRMFDRLGGYRRNRGGFLDIGLSNYNSYYDSRNRFNNYNYGDRFYDDNRFFYNDNRHLGRLSRNFGRRGFDLF</sequence>
<name>A0AAV4EH14_9GAST</name>
<proteinExistence type="predicted"/>
<evidence type="ECO:0000313" key="3">
    <source>
        <dbReference type="Proteomes" id="UP000762676"/>
    </source>
</evidence>
<dbReference type="Proteomes" id="UP000762676">
    <property type="component" value="Unassembled WGS sequence"/>
</dbReference>
<gene>
    <name evidence="2" type="ORF">ElyMa_000076300</name>
</gene>
<reference evidence="2 3" key="1">
    <citation type="journal article" date="2021" name="Elife">
        <title>Chloroplast acquisition without the gene transfer in kleptoplastic sea slugs, Plakobranchus ocellatus.</title>
        <authorList>
            <person name="Maeda T."/>
            <person name="Takahashi S."/>
            <person name="Yoshida T."/>
            <person name="Shimamura S."/>
            <person name="Takaki Y."/>
            <person name="Nagai Y."/>
            <person name="Toyoda A."/>
            <person name="Suzuki Y."/>
            <person name="Arimoto A."/>
            <person name="Ishii H."/>
            <person name="Satoh N."/>
            <person name="Nishiyama T."/>
            <person name="Hasebe M."/>
            <person name="Maruyama T."/>
            <person name="Minagawa J."/>
            <person name="Obokata J."/>
            <person name="Shigenobu S."/>
        </authorList>
    </citation>
    <scope>NUCLEOTIDE SEQUENCE [LARGE SCALE GENOMIC DNA]</scope>
</reference>
<dbReference type="AlphaFoldDB" id="A0AAV4EH14"/>
<dbReference type="EMBL" id="BMAT01000137">
    <property type="protein sequence ID" value="GFR60327.1"/>
    <property type="molecule type" value="Genomic_DNA"/>
</dbReference>
<keyword evidence="1" id="KW-0732">Signal</keyword>
<evidence type="ECO:0000256" key="1">
    <source>
        <dbReference type="SAM" id="SignalP"/>
    </source>
</evidence>
<feature type="signal peptide" evidence="1">
    <location>
        <begin position="1"/>
        <end position="25"/>
    </location>
</feature>
<accession>A0AAV4EH14</accession>
<protein>
    <submittedName>
        <fullName evidence="2">Uncharacterized protein</fullName>
    </submittedName>
</protein>
<keyword evidence="3" id="KW-1185">Reference proteome</keyword>
<comment type="caution">
    <text evidence="2">The sequence shown here is derived from an EMBL/GenBank/DDBJ whole genome shotgun (WGS) entry which is preliminary data.</text>
</comment>
<evidence type="ECO:0000313" key="2">
    <source>
        <dbReference type="EMBL" id="GFR60327.1"/>
    </source>
</evidence>
<feature type="chain" id="PRO_5043831246" evidence="1">
    <location>
        <begin position="26"/>
        <end position="120"/>
    </location>
</feature>